<evidence type="ECO:0000256" key="1">
    <source>
        <dbReference type="SAM" id="MobiDB-lite"/>
    </source>
</evidence>
<organism evidence="2 3">
    <name type="scientific">Petrolisthes manimaculis</name>
    <dbReference type="NCBI Taxonomy" id="1843537"/>
    <lineage>
        <taxon>Eukaryota</taxon>
        <taxon>Metazoa</taxon>
        <taxon>Ecdysozoa</taxon>
        <taxon>Arthropoda</taxon>
        <taxon>Crustacea</taxon>
        <taxon>Multicrustacea</taxon>
        <taxon>Malacostraca</taxon>
        <taxon>Eumalacostraca</taxon>
        <taxon>Eucarida</taxon>
        <taxon>Decapoda</taxon>
        <taxon>Pleocyemata</taxon>
        <taxon>Anomura</taxon>
        <taxon>Galatheoidea</taxon>
        <taxon>Porcellanidae</taxon>
        <taxon>Petrolisthes</taxon>
    </lineage>
</organism>
<dbReference type="AlphaFoldDB" id="A0AAE1NPE4"/>
<gene>
    <name evidence="2" type="ORF">Pmani_034702</name>
</gene>
<evidence type="ECO:0000313" key="2">
    <source>
        <dbReference type="EMBL" id="KAK4292546.1"/>
    </source>
</evidence>
<dbReference type="Proteomes" id="UP001292094">
    <property type="component" value="Unassembled WGS sequence"/>
</dbReference>
<evidence type="ECO:0000313" key="3">
    <source>
        <dbReference type="Proteomes" id="UP001292094"/>
    </source>
</evidence>
<name>A0AAE1NPE4_9EUCA</name>
<accession>A0AAE1NPE4</accession>
<sequence length="77" mass="8885">MSIKKSCDDAYFKEFSMYSIIDTFSLMTQEGIKDCIRGGVGVKEAEKRRRQGERETGIEVGEVKRTTEGEKEEQREE</sequence>
<comment type="caution">
    <text evidence="2">The sequence shown here is derived from an EMBL/GenBank/DDBJ whole genome shotgun (WGS) entry which is preliminary data.</text>
</comment>
<reference evidence="2" key="1">
    <citation type="submission" date="2023-11" db="EMBL/GenBank/DDBJ databases">
        <title>Genome assemblies of two species of porcelain crab, Petrolisthes cinctipes and Petrolisthes manimaculis (Anomura: Porcellanidae).</title>
        <authorList>
            <person name="Angst P."/>
        </authorList>
    </citation>
    <scope>NUCLEOTIDE SEQUENCE</scope>
    <source>
        <strain evidence="2">PB745_02</strain>
        <tissue evidence="2">Gill</tissue>
    </source>
</reference>
<proteinExistence type="predicted"/>
<dbReference type="EMBL" id="JAWZYT010004797">
    <property type="protein sequence ID" value="KAK4292546.1"/>
    <property type="molecule type" value="Genomic_DNA"/>
</dbReference>
<feature type="region of interest" description="Disordered" evidence="1">
    <location>
        <begin position="43"/>
        <end position="77"/>
    </location>
</feature>
<protein>
    <submittedName>
        <fullName evidence="2">Uncharacterized protein</fullName>
    </submittedName>
</protein>
<keyword evidence="3" id="KW-1185">Reference proteome</keyword>